<keyword evidence="2" id="KW-1185">Reference proteome</keyword>
<dbReference type="RefSeq" id="WP_224325624.1">
    <property type="nucleotide sequence ID" value="NZ_JACGBB010000080.1"/>
</dbReference>
<proteinExistence type="predicted"/>
<feature type="non-terminal residue" evidence="1">
    <location>
        <position position="1"/>
    </location>
</feature>
<protein>
    <submittedName>
        <fullName evidence="1">Uncharacterized protein</fullName>
    </submittedName>
</protein>
<comment type="caution">
    <text evidence="1">The sequence shown here is derived from an EMBL/GenBank/DDBJ whole genome shotgun (WGS) entry which is preliminary data.</text>
</comment>
<evidence type="ECO:0000313" key="1">
    <source>
        <dbReference type="EMBL" id="MBZ7988210.1"/>
    </source>
</evidence>
<dbReference type="Proteomes" id="UP000786183">
    <property type="component" value="Unassembled WGS sequence"/>
</dbReference>
<reference evidence="1 2" key="1">
    <citation type="submission" date="2020-07" db="EMBL/GenBank/DDBJ databases">
        <title>Transfer of Campylobacter canadensis to the novel genus Avispirillum gen. nov., that also includes two novel species recovered from migratory waterfowl: Avispirillum anseris sp. nov. and Avispirillum brantae sp. nov.</title>
        <authorList>
            <person name="Miller W.G."/>
            <person name="Chapman M.H."/>
            <person name="Yee E."/>
            <person name="Inglis G.D."/>
        </authorList>
    </citation>
    <scope>NUCLEOTIDE SEQUENCE [LARGE SCALE GENOMIC DNA]</scope>
    <source>
        <strain evidence="1 2">L283</strain>
    </source>
</reference>
<dbReference type="EMBL" id="JACGBB010000080">
    <property type="protein sequence ID" value="MBZ7988210.1"/>
    <property type="molecule type" value="Genomic_DNA"/>
</dbReference>
<evidence type="ECO:0000313" key="2">
    <source>
        <dbReference type="Proteomes" id="UP000786183"/>
    </source>
</evidence>
<feature type="non-terminal residue" evidence="1">
    <location>
        <position position="216"/>
    </location>
</feature>
<gene>
    <name evidence="1" type="ORF">AVCANL283_08930</name>
</gene>
<sequence>NLDVTKQTGDQDIKNGRVADKHLLYTTKGDNKAADTGTTKLGNGQVAVDLGAADTWKGDGATGTAGAGSKGSILNENNKFEDVQKAHYEQDARIAKDGYDQAKGKVAEDGKVTLTNLAAKAIGALNLANAKKGPTGPNDGAEPSGILEEAKVALAAVQAEHASVADANAKIDAAINAMSKIVDSAAGKTMATTEGEDAMVAHSFIQFLKGVKESIN</sequence>
<name>A0ABS7WTU5_9BACT</name>
<accession>A0ABS7WTU5</accession>
<organism evidence="1 2">
    <name type="scientific">Campylobacter canadensis</name>
    <dbReference type="NCBI Taxonomy" id="449520"/>
    <lineage>
        <taxon>Bacteria</taxon>
        <taxon>Pseudomonadati</taxon>
        <taxon>Campylobacterota</taxon>
        <taxon>Epsilonproteobacteria</taxon>
        <taxon>Campylobacterales</taxon>
        <taxon>Campylobacteraceae</taxon>
        <taxon>Campylobacter</taxon>
    </lineage>
</organism>